<reference evidence="2" key="1">
    <citation type="submission" date="2023-07" db="EMBL/GenBank/DDBJ databases">
        <title>draft genome sequence of fig (Ficus carica).</title>
        <authorList>
            <person name="Takahashi T."/>
            <person name="Nishimura K."/>
        </authorList>
    </citation>
    <scope>NUCLEOTIDE SEQUENCE</scope>
</reference>
<name>A0AA88D544_FICCA</name>
<feature type="region of interest" description="Disordered" evidence="1">
    <location>
        <begin position="62"/>
        <end position="136"/>
    </location>
</feature>
<feature type="compositionally biased region" description="Basic and acidic residues" evidence="1">
    <location>
        <begin position="105"/>
        <end position="115"/>
    </location>
</feature>
<evidence type="ECO:0000313" key="3">
    <source>
        <dbReference type="Proteomes" id="UP001187192"/>
    </source>
</evidence>
<keyword evidence="3" id="KW-1185">Reference proteome</keyword>
<comment type="caution">
    <text evidence="2">The sequence shown here is derived from an EMBL/GenBank/DDBJ whole genome shotgun (WGS) entry which is preliminary data.</text>
</comment>
<evidence type="ECO:0000256" key="1">
    <source>
        <dbReference type="SAM" id="MobiDB-lite"/>
    </source>
</evidence>
<dbReference type="Proteomes" id="UP001187192">
    <property type="component" value="Unassembled WGS sequence"/>
</dbReference>
<dbReference type="EMBL" id="BTGU01000019">
    <property type="protein sequence ID" value="GMN44710.1"/>
    <property type="molecule type" value="Genomic_DNA"/>
</dbReference>
<dbReference type="AlphaFoldDB" id="A0AA88D544"/>
<protein>
    <submittedName>
        <fullName evidence="2">Uncharacterized protein</fullName>
    </submittedName>
</protein>
<sequence length="136" mass="15467">MQNEMRVFLGLTVITDKVDWPFVIRGVLRRLFSTPLFIESLSDEEALIIELALDTIKIDFPSPRNYLQGTGRRKSLRKRPLQKTYGRRKAQEKGADEEEGVSQGDRSRVERRASVDRGGGGEYGGEPTPRYEPPSK</sequence>
<evidence type="ECO:0000313" key="2">
    <source>
        <dbReference type="EMBL" id="GMN44710.1"/>
    </source>
</evidence>
<proteinExistence type="predicted"/>
<accession>A0AA88D544</accession>
<gene>
    <name evidence="2" type="ORF">TIFTF001_013902</name>
</gene>
<feature type="compositionally biased region" description="Basic residues" evidence="1">
    <location>
        <begin position="71"/>
        <end position="88"/>
    </location>
</feature>
<organism evidence="2 3">
    <name type="scientific">Ficus carica</name>
    <name type="common">Common fig</name>
    <dbReference type="NCBI Taxonomy" id="3494"/>
    <lineage>
        <taxon>Eukaryota</taxon>
        <taxon>Viridiplantae</taxon>
        <taxon>Streptophyta</taxon>
        <taxon>Embryophyta</taxon>
        <taxon>Tracheophyta</taxon>
        <taxon>Spermatophyta</taxon>
        <taxon>Magnoliopsida</taxon>
        <taxon>eudicotyledons</taxon>
        <taxon>Gunneridae</taxon>
        <taxon>Pentapetalae</taxon>
        <taxon>rosids</taxon>
        <taxon>fabids</taxon>
        <taxon>Rosales</taxon>
        <taxon>Moraceae</taxon>
        <taxon>Ficeae</taxon>
        <taxon>Ficus</taxon>
    </lineage>
</organism>